<gene>
    <name evidence="3" type="ORF">G2W53_004231</name>
</gene>
<dbReference type="InterPro" id="IPR014720">
    <property type="entry name" value="dsRBD_dom"/>
</dbReference>
<name>A0A834XES9_9FABA</name>
<dbReference type="Pfam" id="PF00035">
    <property type="entry name" value="dsrm"/>
    <property type="match status" value="1"/>
</dbReference>
<dbReference type="CDD" id="cd00048">
    <property type="entry name" value="DSRM_SF"/>
    <property type="match status" value="1"/>
</dbReference>
<organism evidence="3 4">
    <name type="scientific">Senna tora</name>
    <dbReference type="NCBI Taxonomy" id="362788"/>
    <lineage>
        <taxon>Eukaryota</taxon>
        <taxon>Viridiplantae</taxon>
        <taxon>Streptophyta</taxon>
        <taxon>Embryophyta</taxon>
        <taxon>Tracheophyta</taxon>
        <taxon>Spermatophyta</taxon>
        <taxon>Magnoliopsida</taxon>
        <taxon>eudicotyledons</taxon>
        <taxon>Gunneridae</taxon>
        <taxon>Pentapetalae</taxon>
        <taxon>rosids</taxon>
        <taxon>fabids</taxon>
        <taxon>Fabales</taxon>
        <taxon>Fabaceae</taxon>
        <taxon>Caesalpinioideae</taxon>
        <taxon>Cassia clade</taxon>
        <taxon>Senna</taxon>
    </lineage>
</organism>
<evidence type="ECO:0000256" key="1">
    <source>
        <dbReference type="PROSITE-ProRule" id="PRU00266"/>
    </source>
</evidence>
<protein>
    <submittedName>
        <fullName evidence="3">Double-stranded RNA-binding protein 4 isoform X1</fullName>
    </submittedName>
</protein>
<evidence type="ECO:0000313" key="3">
    <source>
        <dbReference type="EMBL" id="KAF7841933.1"/>
    </source>
</evidence>
<evidence type="ECO:0000259" key="2">
    <source>
        <dbReference type="PROSITE" id="PS50137"/>
    </source>
</evidence>
<dbReference type="Gene3D" id="3.30.160.20">
    <property type="match status" value="1"/>
</dbReference>
<dbReference type="PROSITE" id="PS50137">
    <property type="entry name" value="DS_RBD"/>
    <property type="match status" value="1"/>
</dbReference>
<dbReference type="SMART" id="SM00358">
    <property type="entry name" value="DSRM"/>
    <property type="match status" value="1"/>
</dbReference>
<sequence>MSTTYHPQSDGQMEVVNHCLETYLRRFAQEQPRTYGANLSHGQNFLITLASKIHPVFHVSLLRKVYEQHELTTPAPLPINAAWELEVHPVRILAHRWIQINLGKITYETVKREGLPVFVSSVVLRDERYTGEAKSKKEAEQLAARAAILSNMDSFASGKCVTEIIKSKLKFCLAAAIKSVKDLQYSNTISPIANARHASVSSAPVAANNYEMQVAYLECSFRTPPPMQELHMPKQDLSLEVS</sequence>
<reference evidence="3" key="1">
    <citation type="submission" date="2020-09" db="EMBL/GenBank/DDBJ databases">
        <title>Genome-Enabled Discovery of Anthraquinone Biosynthesis in Senna tora.</title>
        <authorList>
            <person name="Kang S.-H."/>
            <person name="Pandey R.P."/>
            <person name="Lee C.-M."/>
            <person name="Sim J.-S."/>
            <person name="Jeong J.-T."/>
            <person name="Choi B.-S."/>
            <person name="Jung M."/>
            <person name="Ginzburg D."/>
            <person name="Zhao K."/>
            <person name="Won S.Y."/>
            <person name="Oh T.-J."/>
            <person name="Yu Y."/>
            <person name="Kim N.-H."/>
            <person name="Lee O.R."/>
            <person name="Lee T.-H."/>
            <person name="Bashyal P."/>
            <person name="Kim T.-S."/>
            <person name="Lee W.-H."/>
            <person name="Kawkins C."/>
            <person name="Kim C.-K."/>
            <person name="Kim J.S."/>
            <person name="Ahn B.O."/>
            <person name="Rhee S.Y."/>
            <person name="Sohng J.K."/>
        </authorList>
    </citation>
    <scope>NUCLEOTIDE SEQUENCE</scope>
    <source>
        <tissue evidence="3">Leaf</tissue>
    </source>
</reference>
<dbReference type="Proteomes" id="UP000634136">
    <property type="component" value="Unassembled WGS sequence"/>
</dbReference>
<dbReference type="EMBL" id="JAAIUW010000002">
    <property type="protein sequence ID" value="KAF7841933.1"/>
    <property type="molecule type" value="Genomic_DNA"/>
</dbReference>
<evidence type="ECO:0000313" key="4">
    <source>
        <dbReference type="Proteomes" id="UP000634136"/>
    </source>
</evidence>
<keyword evidence="4" id="KW-1185">Reference proteome</keyword>
<comment type="caution">
    <text evidence="3">The sequence shown here is derived from an EMBL/GenBank/DDBJ whole genome shotgun (WGS) entry which is preliminary data.</text>
</comment>
<dbReference type="OrthoDB" id="5988181at2759"/>
<dbReference type="GO" id="GO:0003723">
    <property type="term" value="F:RNA binding"/>
    <property type="evidence" value="ECO:0007669"/>
    <property type="project" value="UniProtKB-UniRule"/>
</dbReference>
<keyword evidence="1" id="KW-0694">RNA-binding</keyword>
<feature type="domain" description="DRBM" evidence="2">
    <location>
        <begin position="106"/>
        <end position="148"/>
    </location>
</feature>
<dbReference type="AlphaFoldDB" id="A0A834XES9"/>
<accession>A0A834XES9</accession>
<dbReference type="SUPFAM" id="SSF54768">
    <property type="entry name" value="dsRNA-binding domain-like"/>
    <property type="match status" value="1"/>
</dbReference>
<proteinExistence type="predicted"/>